<sequence>MTRSPPCPNGIHEDQSVAFGYVDESSLDHRLRKAFASKLSSKWVTQSGRYFQQSLPTAPTQVVKEVLYEHVSSPDTKLYDRSGGCADGILLNRPIYADPRRCGWNWLDGPTLNLPFGHAGSTRLPLLHLMILDFETSALLSRRNFANTKSFLLLTAHFKLLLLQLTTLNFSILKKTT</sequence>
<comment type="caution">
    <text evidence="1">The sequence shown here is derived from an EMBL/GenBank/DDBJ whole genome shotgun (WGS) entry which is preliminary data.</text>
</comment>
<dbReference type="HOGENOM" id="CLU_1518266_0_0_1"/>
<reference evidence="1 2" key="1">
    <citation type="journal article" date="2014" name="BMC Genomics">
        <title>Genome and secretome analysis of the hemibiotrophic fungal pathogen, Moniliophthora roreri, which causes frosty pod rot disease of cacao: mechanisms of the biotrophic and necrotrophic phases.</title>
        <authorList>
            <person name="Meinhardt L.W."/>
            <person name="Costa G.G.L."/>
            <person name="Thomazella D.P.T."/>
            <person name="Teixeira P.J.P.L."/>
            <person name="Carazzolle M.F."/>
            <person name="Schuster S.C."/>
            <person name="Carlson J.E."/>
            <person name="Guiltinan M.J."/>
            <person name="Mieczkowski P."/>
            <person name="Farmer A."/>
            <person name="Ramaraj T."/>
            <person name="Crozier J."/>
            <person name="Davis R.E."/>
            <person name="Shao J."/>
            <person name="Melnick R.L."/>
            <person name="Pereira G.A.G."/>
            <person name="Bailey B.A."/>
        </authorList>
    </citation>
    <scope>NUCLEOTIDE SEQUENCE [LARGE SCALE GENOMIC DNA]</scope>
    <source>
        <strain evidence="1 2">MCA 2997</strain>
    </source>
</reference>
<name>V2XH46_MONRO</name>
<dbReference type="AlphaFoldDB" id="V2XH46"/>
<evidence type="ECO:0000313" key="2">
    <source>
        <dbReference type="Proteomes" id="UP000017559"/>
    </source>
</evidence>
<dbReference type="KEGG" id="mrr:Moror_8945"/>
<dbReference type="Proteomes" id="UP000017559">
    <property type="component" value="Unassembled WGS sequence"/>
</dbReference>
<organism evidence="1 2">
    <name type="scientific">Moniliophthora roreri (strain MCA 2997)</name>
    <name type="common">Cocoa frosty pod rot fungus</name>
    <name type="synonym">Crinipellis roreri</name>
    <dbReference type="NCBI Taxonomy" id="1381753"/>
    <lineage>
        <taxon>Eukaryota</taxon>
        <taxon>Fungi</taxon>
        <taxon>Dikarya</taxon>
        <taxon>Basidiomycota</taxon>
        <taxon>Agaricomycotina</taxon>
        <taxon>Agaricomycetes</taxon>
        <taxon>Agaricomycetidae</taxon>
        <taxon>Agaricales</taxon>
        <taxon>Marasmiineae</taxon>
        <taxon>Marasmiaceae</taxon>
        <taxon>Moniliophthora</taxon>
    </lineage>
</organism>
<evidence type="ECO:0000313" key="1">
    <source>
        <dbReference type="EMBL" id="ESK93042.1"/>
    </source>
</evidence>
<protein>
    <submittedName>
        <fullName evidence="1">Uncharacterized protein</fullName>
    </submittedName>
</protein>
<keyword evidence="2" id="KW-1185">Reference proteome</keyword>
<dbReference type="OrthoDB" id="2860408at2759"/>
<proteinExistence type="predicted"/>
<dbReference type="EMBL" id="AWSO01000229">
    <property type="protein sequence ID" value="ESK93042.1"/>
    <property type="molecule type" value="Genomic_DNA"/>
</dbReference>
<accession>V2XH46</accession>
<gene>
    <name evidence="1" type="ORF">Moror_8945</name>
</gene>